<dbReference type="InterPro" id="IPR015813">
    <property type="entry name" value="Pyrv/PenolPyrv_kinase-like_dom"/>
</dbReference>
<dbReference type="PROSITE" id="PS00742">
    <property type="entry name" value="PEP_ENZYMES_2"/>
    <property type="match status" value="1"/>
</dbReference>
<feature type="binding site" evidence="11">
    <location>
        <position position="334"/>
    </location>
    <ligand>
        <name>phosphoenolpyruvate</name>
        <dbReference type="ChEBI" id="CHEBI:58702"/>
    </ligand>
</feature>
<keyword evidence="9" id="KW-0963">Cytoplasm</keyword>
<dbReference type="InterPro" id="IPR040442">
    <property type="entry name" value="Pyrv_kinase-like_dom_sf"/>
</dbReference>
<organism evidence="16">
    <name type="scientific">Streptomyces sp. NBC_00093</name>
    <dbReference type="NCBI Taxonomy" id="2975649"/>
    <lineage>
        <taxon>Bacteria</taxon>
        <taxon>Bacillati</taxon>
        <taxon>Actinomycetota</taxon>
        <taxon>Actinomycetes</taxon>
        <taxon>Kitasatosporales</taxon>
        <taxon>Streptomycetaceae</taxon>
        <taxon>Streptomyces</taxon>
    </lineage>
</organism>
<dbReference type="Pfam" id="PF02896">
    <property type="entry name" value="PEP-utilizers_C"/>
    <property type="match status" value="1"/>
</dbReference>
<dbReference type="InterPro" id="IPR036618">
    <property type="entry name" value="PtsI_HPr-bd_sf"/>
</dbReference>
<dbReference type="SUPFAM" id="SSF51621">
    <property type="entry name" value="Phosphoenolpyruvate/pyruvate domain"/>
    <property type="match status" value="1"/>
</dbReference>
<dbReference type="EC" id="2.7.3.9" evidence="9"/>
<gene>
    <name evidence="16" type="ORF">OHA22_00955</name>
</gene>
<name>A0AAU1ZQ91_9ACTN</name>
<dbReference type="Gene3D" id="3.20.20.60">
    <property type="entry name" value="Phosphoenolpyruvate-binding domains"/>
    <property type="match status" value="1"/>
</dbReference>
<dbReference type="GO" id="GO:0046872">
    <property type="term" value="F:metal ion binding"/>
    <property type="evidence" value="ECO:0007669"/>
    <property type="project" value="UniProtKB-KW"/>
</dbReference>
<dbReference type="PRINTS" id="PR01736">
    <property type="entry name" value="PHPHTRNFRASE"/>
</dbReference>
<dbReference type="Gene3D" id="1.10.274.10">
    <property type="entry name" value="PtsI, HPr-binding domain"/>
    <property type="match status" value="1"/>
</dbReference>
<protein>
    <recommendedName>
        <fullName evidence="3 9">Phosphoenolpyruvate-protein phosphotransferase</fullName>
        <ecNumber evidence="9">2.7.3.9</ecNumber>
    </recommendedName>
    <alternativeName>
        <fullName evidence="8 9">Phosphotransferase system, enzyme I</fullName>
    </alternativeName>
</protein>
<dbReference type="InterPro" id="IPR008279">
    <property type="entry name" value="PEP-util_enz_mobile_dom"/>
</dbReference>
<dbReference type="PANTHER" id="PTHR46244">
    <property type="entry name" value="PHOSPHOENOLPYRUVATE-PROTEIN PHOSPHOTRANSFERASE"/>
    <property type="match status" value="1"/>
</dbReference>
<dbReference type="InterPro" id="IPR000121">
    <property type="entry name" value="PEP_util_C"/>
</dbReference>
<evidence type="ECO:0000256" key="3">
    <source>
        <dbReference type="ARBA" id="ARBA00016544"/>
    </source>
</evidence>
<dbReference type="PANTHER" id="PTHR46244:SF3">
    <property type="entry name" value="PHOSPHOENOLPYRUVATE-PROTEIN PHOSPHOTRANSFERASE"/>
    <property type="match status" value="1"/>
</dbReference>
<feature type="binding site" evidence="11">
    <location>
        <position position="298"/>
    </location>
    <ligand>
        <name>phosphoenolpyruvate</name>
        <dbReference type="ChEBI" id="CHEBI:58702"/>
    </ligand>
</feature>
<dbReference type="PROSITE" id="PS00370">
    <property type="entry name" value="PEP_ENZYMES_PHOS_SITE"/>
    <property type="match status" value="1"/>
</dbReference>
<dbReference type="InterPro" id="IPR050499">
    <property type="entry name" value="PEP-utilizing_PTS_enzyme"/>
</dbReference>
<feature type="domain" description="PEP-utilising enzyme C-terminal" evidence="14">
    <location>
        <begin position="259"/>
        <end position="539"/>
    </location>
</feature>
<dbReference type="InterPro" id="IPR024692">
    <property type="entry name" value="PTS_EI"/>
</dbReference>
<dbReference type="InterPro" id="IPR023151">
    <property type="entry name" value="PEP_util_CS"/>
</dbReference>
<comment type="subcellular location">
    <subcellularLocation>
        <location evidence="9">Cytoplasm</location>
    </subcellularLocation>
</comment>
<evidence type="ECO:0000256" key="8">
    <source>
        <dbReference type="ARBA" id="ARBA00033235"/>
    </source>
</evidence>
<feature type="binding site" evidence="11">
    <location>
        <position position="464"/>
    </location>
    <ligand>
        <name>phosphoenolpyruvate</name>
        <dbReference type="ChEBI" id="CHEBI:58702"/>
    </ligand>
</feature>
<evidence type="ECO:0000256" key="5">
    <source>
        <dbReference type="ARBA" id="ARBA00022723"/>
    </source>
</evidence>
<dbReference type="InterPro" id="IPR036637">
    <property type="entry name" value="Phosphohistidine_dom_sf"/>
</dbReference>
<dbReference type="PIRSF" id="PIRSF000732">
    <property type="entry name" value="PTS_enzyme_I"/>
    <property type="match status" value="1"/>
</dbReference>
<feature type="binding site" evidence="12">
    <location>
        <position position="430"/>
    </location>
    <ligand>
        <name>Mg(2+)</name>
        <dbReference type="ChEBI" id="CHEBI:18420"/>
    </ligand>
</feature>
<evidence type="ECO:0000259" key="13">
    <source>
        <dbReference type="Pfam" id="PF00391"/>
    </source>
</evidence>
<dbReference type="InterPro" id="IPR018274">
    <property type="entry name" value="PEP_util_AS"/>
</dbReference>
<evidence type="ECO:0000256" key="4">
    <source>
        <dbReference type="ARBA" id="ARBA00022679"/>
    </source>
</evidence>
<feature type="binding site" evidence="11">
    <location>
        <begin position="453"/>
        <end position="454"/>
    </location>
    <ligand>
        <name>phosphoenolpyruvate</name>
        <dbReference type="ChEBI" id="CHEBI:58702"/>
    </ligand>
</feature>
<comment type="similarity">
    <text evidence="2 9">Belongs to the PEP-utilizing enzyme family.</text>
</comment>
<keyword evidence="7 9" id="KW-0460">Magnesium</keyword>
<dbReference type="InterPro" id="IPR008731">
    <property type="entry name" value="PTS_EIN"/>
</dbReference>
<evidence type="ECO:0000256" key="10">
    <source>
        <dbReference type="PIRSR" id="PIRSR000732-1"/>
    </source>
</evidence>
<dbReference type="SUPFAM" id="SSF47831">
    <property type="entry name" value="Enzyme I of the PEP:sugar phosphotransferase system HPr-binding (sub)domain"/>
    <property type="match status" value="1"/>
</dbReference>
<accession>A0AAU1ZQ91</accession>
<dbReference type="SUPFAM" id="SSF52009">
    <property type="entry name" value="Phosphohistidine domain"/>
    <property type="match status" value="1"/>
</dbReference>
<sequence length="591" mass="60522">MATANETRIRSRTVSGLGVGRSAAVAPLALVRPVPAIPAHAQPLRDPSDAPEALALARRALAEVAAELDERAATAPGALGDVLRSTSDMATDPELADRVRALIEEGQGPALAVDGAVAEVVALLTAAGGLFAERSTDLRSVRDHAVARILGLPAPGLPELREPSVVCAVDLSPADTASLDLTKVAALVTESGGPTGHTAIIARQLGIPCVVRASGATLIPEGTVVAVDAANGTVTVDPDEALVDSLRARAENERALADDTAPGATADGRPVALLANVGTVHDIEQLGPSAAEGVGLFRTEVLFLDAVQAPSRERQTPVYARALASTQGARTVVRTLDAGSDKPLAFATQDDQEEEENPALGVRGYRLVRTLPELLEEQLAALGEATRALPPADRPSVWAMAPMISTPDEARTFARLARAHGVQTVGAMIEVPAAALRASSILAEVDFVSIGTNDLAQYTMAADRLSGGLADLLDPWQPAVLDLVAATARAGTAARKPVGVCGESASDPLMALALTGMGVTSLSMSAPALPAVRHALRRHTLARCRAIAEAALSAPTAAEARRAALALADPEVATLLGLGVSESGRGGLRCP</sequence>
<feature type="binding site" evidence="12">
    <location>
        <position position="454"/>
    </location>
    <ligand>
        <name>Mg(2+)</name>
        <dbReference type="ChEBI" id="CHEBI:18420"/>
    </ligand>
</feature>
<comment type="catalytic activity">
    <reaction evidence="9">
        <text>L-histidyl-[protein] + phosphoenolpyruvate = N(pros)-phospho-L-histidyl-[protein] + pyruvate</text>
        <dbReference type="Rhea" id="RHEA:23880"/>
        <dbReference type="Rhea" id="RHEA-COMP:9745"/>
        <dbReference type="Rhea" id="RHEA-COMP:9746"/>
        <dbReference type="ChEBI" id="CHEBI:15361"/>
        <dbReference type="ChEBI" id="CHEBI:29979"/>
        <dbReference type="ChEBI" id="CHEBI:58702"/>
        <dbReference type="ChEBI" id="CHEBI:64837"/>
        <dbReference type="EC" id="2.7.3.9"/>
    </reaction>
</comment>
<dbReference type="Pfam" id="PF05524">
    <property type="entry name" value="PEP-utilisers_N"/>
    <property type="match status" value="1"/>
</dbReference>
<dbReference type="EMBL" id="CP108222">
    <property type="protein sequence ID" value="WTT14177.1"/>
    <property type="molecule type" value="Genomic_DNA"/>
</dbReference>
<evidence type="ECO:0000313" key="16">
    <source>
        <dbReference type="EMBL" id="WTT14177.1"/>
    </source>
</evidence>
<evidence type="ECO:0000256" key="12">
    <source>
        <dbReference type="PIRSR" id="PIRSR000732-3"/>
    </source>
</evidence>
<evidence type="ECO:0000259" key="15">
    <source>
        <dbReference type="Pfam" id="PF05524"/>
    </source>
</evidence>
<dbReference type="GO" id="GO:0009401">
    <property type="term" value="P:phosphoenolpyruvate-dependent sugar phosphotransferase system"/>
    <property type="evidence" value="ECO:0007669"/>
    <property type="project" value="UniProtKB-KW"/>
</dbReference>
<dbReference type="Gene3D" id="3.50.30.10">
    <property type="entry name" value="Phosphohistidine domain"/>
    <property type="match status" value="1"/>
</dbReference>
<dbReference type="AlphaFoldDB" id="A0AAU1ZQ91"/>
<evidence type="ECO:0000256" key="1">
    <source>
        <dbReference type="ARBA" id="ARBA00001946"/>
    </source>
</evidence>
<evidence type="ECO:0000256" key="2">
    <source>
        <dbReference type="ARBA" id="ARBA00007837"/>
    </source>
</evidence>
<dbReference type="GO" id="GO:0005737">
    <property type="term" value="C:cytoplasm"/>
    <property type="evidence" value="ECO:0007669"/>
    <property type="project" value="UniProtKB-SubCell"/>
</dbReference>
<feature type="domain" description="Phosphotransferase system enzyme I N-terminal" evidence="15">
    <location>
        <begin position="16"/>
        <end position="134"/>
    </location>
</feature>
<keyword evidence="4 9" id="KW-0808">Transferase</keyword>
<evidence type="ECO:0000256" key="9">
    <source>
        <dbReference type="PIRNR" id="PIRNR000732"/>
    </source>
</evidence>
<keyword evidence="9" id="KW-0813">Transport</keyword>
<proteinExistence type="inferred from homology"/>
<feature type="active site" description="Proton donor" evidence="10">
    <location>
        <position position="501"/>
    </location>
</feature>
<evidence type="ECO:0000259" key="14">
    <source>
        <dbReference type="Pfam" id="PF02896"/>
    </source>
</evidence>
<evidence type="ECO:0000256" key="6">
    <source>
        <dbReference type="ARBA" id="ARBA00022777"/>
    </source>
</evidence>
<dbReference type="Pfam" id="PF00391">
    <property type="entry name" value="PEP-utilizers"/>
    <property type="match status" value="1"/>
</dbReference>
<keyword evidence="9" id="KW-0762">Sugar transport</keyword>
<keyword evidence="6 9" id="KW-0418">Kinase</keyword>
<reference evidence="16" key="1">
    <citation type="submission" date="2022-10" db="EMBL/GenBank/DDBJ databases">
        <title>The complete genomes of actinobacterial strains from the NBC collection.</title>
        <authorList>
            <person name="Joergensen T.S."/>
            <person name="Alvarez Arevalo M."/>
            <person name="Sterndorff E.B."/>
            <person name="Faurdal D."/>
            <person name="Vuksanovic O."/>
            <person name="Mourched A.-S."/>
            <person name="Charusanti P."/>
            <person name="Shaw S."/>
            <person name="Blin K."/>
            <person name="Weber T."/>
        </authorList>
    </citation>
    <scope>NUCLEOTIDE SEQUENCE</scope>
    <source>
        <strain evidence="16">NBC_00093</strain>
    </source>
</reference>
<comment type="function">
    <text evidence="9">General (non sugar-specific) component of the phosphoenolpyruvate-dependent sugar phosphotransferase system (sugar PTS). This major carbohydrate active-transport system catalyzes the phosphorylation of incoming sugar substrates concomitantly with their translocation across the cell membrane. Enzyme I transfers the phosphoryl group from phosphoenolpyruvate (PEP) to the phosphoryl carrier protein (HPr).</text>
</comment>
<keyword evidence="9" id="KW-0598">Phosphotransferase system</keyword>
<feature type="domain" description="PEP-utilising enzyme mobile" evidence="13">
    <location>
        <begin position="161"/>
        <end position="232"/>
    </location>
</feature>
<evidence type="ECO:0000256" key="11">
    <source>
        <dbReference type="PIRSR" id="PIRSR000732-2"/>
    </source>
</evidence>
<comment type="cofactor">
    <cofactor evidence="1 9 12">
        <name>Mg(2+)</name>
        <dbReference type="ChEBI" id="CHEBI:18420"/>
    </cofactor>
</comment>
<keyword evidence="5 9" id="KW-0479">Metal-binding</keyword>
<dbReference type="GO" id="GO:0008965">
    <property type="term" value="F:phosphoenolpyruvate-protein phosphotransferase activity"/>
    <property type="evidence" value="ECO:0007669"/>
    <property type="project" value="UniProtKB-EC"/>
</dbReference>
<dbReference type="GO" id="GO:0016301">
    <property type="term" value="F:kinase activity"/>
    <property type="evidence" value="ECO:0007669"/>
    <property type="project" value="UniProtKB-KW"/>
</dbReference>
<feature type="active site" description="Tele-phosphohistidine intermediate" evidence="10">
    <location>
        <position position="197"/>
    </location>
</feature>
<evidence type="ECO:0000256" key="7">
    <source>
        <dbReference type="ARBA" id="ARBA00022842"/>
    </source>
</evidence>